<dbReference type="AlphaFoldDB" id="A0A516TKG8"/>
<dbReference type="RefSeq" id="WP_244946126.1">
    <property type="nucleotide sequence ID" value="NZ_CP037899.1"/>
</dbReference>
<reference evidence="2" key="1">
    <citation type="submission" date="2019-03" db="EMBL/GenBank/DDBJ databases">
        <title>Complete genome of Methylacidiphilum kamchatkense Kam1.</title>
        <authorList>
            <person name="Kruse T."/>
            <person name="Murarilal Ratnadevi C."/>
            <person name="Erikstad H.-A."/>
            <person name="Birkeland N.-K."/>
        </authorList>
    </citation>
    <scope>NUCLEOTIDE SEQUENCE [LARGE SCALE GENOMIC DNA]</scope>
    <source>
        <strain evidence="2">kam1</strain>
    </source>
</reference>
<evidence type="ECO:0000313" key="1">
    <source>
        <dbReference type="EMBL" id="QDQ41733.1"/>
    </source>
</evidence>
<evidence type="ECO:0000313" key="2">
    <source>
        <dbReference type="Proteomes" id="UP000315925"/>
    </source>
</evidence>
<protein>
    <recommendedName>
        <fullName evidence="3">Lipoprotein</fullName>
    </recommendedName>
</protein>
<evidence type="ECO:0008006" key="3">
    <source>
        <dbReference type="Google" id="ProtNLM"/>
    </source>
</evidence>
<gene>
    <name evidence="1" type="ORF">kam1_482</name>
</gene>
<dbReference type="Proteomes" id="UP000315925">
    <property type="component" value="Chromosome"/>
</dbReference>
<proteinExistence type="predicted"/>
<accession>A0A516TKG8</accession>
<sequence>MSEKPFLVRSLSVFALLLITGCANSLPPELTWEKVLYAIREKFPDVASVSTEKLERWITVGGITHPCFWMCERSMNMK</sequence>
<dbReference type="PROSITE" id="PS51257">
    <property type="entry name" value="PROKAR_LIPOPROTEIN"/>
    <property type="match status" value="1"/>
</dbReference>
<dbReference type="KEGG" id="mkc:kam1_482"/>
<dbReference type="EMBL" id="CP037899">
    <property type="protein sequence ID" value="QDQ41733.1"/>
    <property type="molecule type" value="Genomic_DNA"/>
</dbReference>
<name>A0A516TKG8_9BACT</name>
<organism evidence="1 2">
    <name type="scientific">Methylacidiphilum kamchatkense Kam1</name>
    <dbReference type="NCBI Taxonomy" id="1202785"/>
    <lineage>
        <taxon>Bacteria</taxon>
        <taxon>Pseudomonadati</taxon>
        <taxon>Verrucomicrobiota</taxon>
        <taxon>Methylacidiphilae</taxon>
        <taxon>Methylacidiphilales</taxon>
        <taxon>Methylacidiphilaceae</taxon>
        <taxon>Methylacidiphilum (ex Ratnadevi et al. 2023)</taxon>
    </lineage>
</organism>